<dbReference type="PATRIC" id="fig|1231190.3.peg.3181"/>
<gene>
    <name evidence="3" type="ORF">NA8A_15351</name>
</gene>
<dbReference type="RefSeq" id="WP_009451251.1">
    <property type="nucleotide sequence ID" value="NZ_AMSI01000010.1"/>
</dbReference>
<organism evidence="3 4">
    <name type="scientific">Nitratireductor indicus C115</name>
    <dbReference type="NCBI Taxonomy" id="1231190"/>
    <lineage>
        <taxon>Bacteria</taxon>
        <taxon>Pseudomonadati</taxon>
        <taxon>Pseudomonadota</taxon>
        <taxon>Alphaproteobacteria</taxon>
        <taxon>Hyphomicrobiales</taxon>
        <taxon>Phyllobacteriaceae</taxon>
        <taxon>Nitratireductor</taxon>
    </lineage>
</organism>
<feature type="domain" description="Ketoreductase" evidence="2">
    <location>
        <begin position="13"/>
        <end position="192"/>
    </location>
</feature>
<dbReference type="SUPFAM" id="SSF51735">
    <property type="entry name" value="NAD(P)-binding Rossmann-fold domains"/>
    <property type="match status" value="1"/>
</dbReference>
<dbReference type="NCBIfam" id="NF005559">
    <property type="entry name" value="PRK07231.1"/>
    <property type="match status" value="1"/>
</dbReference>
<keyword evidence="4" id="KW-1185">Reference proteome</keyword>
<evidence type="ECO:0000313" key="4">
    <source>
        <dbReference type="Proteomes" id="UP000007374"/>
    </source>
</evidence>
<comment type="similarity">
    <text evidence="1">Belongs to the short-chain dehydrogenases/reductases (SDR) family.</text>
</comment>
<dbReference type="PROSITE" id="PS00061">
    <property type="entry name" value="ADH_SHORT"/>
    <property type="match status" value="1"/>
</dbReference>
<dbReference type="GO" id="GO:0030497">
    <property type="term" value="P:fatty acid elongation"/>
    <property type="evidence" value="ECO:0007669"/>
    <property type="project" value="TreeGrafter"/>
</dbReference>
<name>K2PKK2_9HYPH</name>
<dbReference type="AlphaFoldDB" id="K2PKK2"/>
<dbReference type="Proteomes" id="UP000007374">
    <property type="component" value="Unassembled WGS sequence"/>
</dbReference>
<dbReference type="CDD" id="cd05233">
    <property type="entry name" value="SDR_c"/>
    <property type="match status" value="1"/>
</dbReference>
<protein>
    <submittedName>
        <fullName evidence="3">Short chain dehydrogenase/reductase family oxidoreductase</fullName>
    </submittedName>
</protein>
<dbReference type="PANTHER" id="PTHR42760">
    <property type="entry name" value="SHORT-CHAIN DEHYDROGENASES/REDUCTASES FAMILY MEMBER"/>
    <property type="match status" value="1"/>
</dbReference>
<dbReference type="PANTHER" id="PTHR42760:SF135">
    <property type="entry name" value="BLL7886 PROTEIN"/>
    <property type="match status" value="1"/>
</dbReference>
<dbReference type="STRING" id="721133.SAMN05216176_110133"/>
<dbReference type="SMART" id="SM00822">
    <property type="entry name" value="PKS_KR"/>
    <property type="match status" value="1"/>
</dbReference>
<evidence type="ECO:0000256" key="1">
    <source>
        <dbReference type="ARBA" id="ARBA00006484"/>
    </source>
</evidence>
<dbReference type="PRINTS" id="PR00081">
    <property type="entry name" value="GDHRDH"/>
</dbReference>
<dbReference type="FunFam" id="3.40.50.720:FF:000084">
    <property type="entry name" value="Short-chain dehydrogenase reductase"/>
    <property type="match status" value="1"/>
</dbReference>
<dbReference type="PRINTS" id="PR00080">
    <property type="entry name" value="SDRFAMILY"/>
</dbReference>
<dbReference type="Gene3D" id="3.40.50.720">
    <property type="entry name" value="NAD(P)-binding Rossmann-like Domain"/>
    <property type="match status" value="1"/>
</dbReference>
<sequence length="256" mass="26150">MTSQIQSLLLAGRRALVTGGGRGLGASIASGLAAHGARITIVDIDGDNARHTAASLLAQGHEAEGFALDVTDRAAVQAFAEADQERHGGLDILVNNAGRAGRAAFGEPEAPQVWDQVMAVNLEGAFNVSHAFVPALKAHKGNVVHLCSVAGFVAGGSTAGYVVSKGAIRSLTQVMARDLAPHGVRVNAVAPGIMMSEMATAQLARPGGADWFLNRVPMKRIGEADEVVGPVAFLASDLASYVTGAILPVDGGFLAA</sequence>
<dbReference type="Pfam" id="PF13561">
    <property type="entry name" value="adh_short_C2"/>
    <property type="match status" value="1"/>
</dbReference>
<proteinExistence type="inferred from homology"/>
<evidence type="ECO:0000259" key="2">
    <source>
        <dbReference type="SMART" id="SM00822"/>
    </source>
</evidence>
<dbReference type="InterPro" id="IPR036291">
    <property type="entry name" value="NAD(P)-bd_dom_sf"/>
</dbReference>
<reference evidence="3 4" key="1">
    <citation type="journal article" date="2012" name="J. Bacteriol.">
        <title>Genome Sequence of Nitratireductor indicus Type Strain C115.</title>
        <authorList>
            <person name="Lai Q."/>
            <person name="Li G."/>
            <person name="Yu Z."/>
            <person name="Shao Z."/>
        </authorList>
    </citation>
    <scope>NUCLEOTIDE SEQUENCE [LARGE SCALE GENOMIC DNA]</scope>
    <source>
        <strain evidence="3 4">C115</strain>
    </source>
</reference>
<evidence type="ECO:0000313" key="3">
    <source>
        <dbReference type="EMBL" id="EKF41597.1"/>
    </source>
</evidence>
<dbReference type="eggNOG" id="COG1028">
    <property type="taxonomic scope" value="Bacteria"/>
</dbReference>
<dbReference type="InterPro" id="IPR002347">
    <property type="entry name" value="SDR_fam"/>
</dbReference>
<dbReference type="OrthoDB" id="7568484at2"/>
<dbReference type="EMBL" id="AMSI01000010">
    <property type="protein sequence ID" value="EKF41597.1"/>
    <property type="molecule type" value="Genomic_DNA"/>
</dbReference>
<comment type="caution">
    <text evidence="3">The sequence shown here is derived from an EMBL/GenBank/DDBJ whole genome shotgun (WGS) entry which is preliminary data.</text>
</comment>
<accession>K2PKK2</accession>
<dbReference type="InterPro" id="IPR057326">
    <property type="entry name" value="KR_dom"/>
</dbReference>
<dbReference type="InterPro" id="IPR020904">
    <property type="entry name" value="Sc_DH/Rdtase_CS"/>
</dbReference>
<dbReference type="GO" id="GO:0016616">
    <property type="term" value="F:oxidoreductase activity, acting on the CH-OH group of donors, NAD or NADP as acceptor"/>
    <property type="evidence" value="ECO:0007669"/>
    <property type="project" value="UniProtKB-ARBA"/>
</dbReference>